<protein>
    <submittedName>
        <fullName evidence="1">16057_t:CDS:1</fullName>
    </submittedName>
</protein>
<sequence>LEFKQIIENYSNLIEYDDDVFNINIKEFDKKYISDENNLDKLDNNTIEAKDELDYNITELINAAINNTK</sequence>
<evidence type="ECO:0000313" key="2">
    <source>
        <dbReference type="Proteomes" id="UP000789366"/>
    </source>
</evidence>
<accession>A0ACA9R7L1</accession>
<dbReference type="EMBL" id="CAJVPW010059902">
    <property type="protein sequence ID" value="CAG8780163.1"/>
    <property type="molecule type" value="Genomic_DNA"/>
</dbReference>
<name>A0ACA9R7L1_9GLOM</name>
<organism evidence="1 2">
    <name type="scientific">Cetraspora pellucida</name>
    <dbReference type="NCBI Taxonomy" id="1433469"/>
    <lineage>
        <taxon>Eukaryota</taxon>
        <taxon>Fungi</taxon>
        <taxon>Fungi incertae sedis</taxon>
        <taxon>Mucoromycota</taxon>
        <taxon>Glomeromycotina</taxon>
        <taxon>Glomeromycetes</taxon>
        <taxon>Diversisporales</taxon>
        <taxon>Gigasporaceae</taxon>
        <taxon>Cetraspora</taxon>
    </lineage>
</organism>
<feature type="non-terminal residue" evidence="1">
    <location>
        <position position="1"/>
    </location>
</feature>
<keyword evidence="2" id="KW-1185">Reference proteome</keyword>
<evidence type="ECO:0000313" key="1">
    <source>
        <dbReference type="EMBL" id="CAG8780163.1"/>
    </source>
</evidence>
<dbReference type="Proteomes" id="UP000789366">
    <property type="component" value="Unassembled WGS sequence"/>
</dbReference>
<reference evidence="1" key="1">
    <citation type="submission" date="2021-06" db="EMBL/GenBank/DDBJ databases">
        <authorList>
            <person name="Kallberg Y."/>
            <person name="Tangrot J."/>
            <person name="Rosling A."/>
        </authorList>
    </citation>
    <scope>NUCLEOTIDE SEQUENCE</scope>
    <source>
        <strain evidence="1">28 12/20/2015</strain>
    </source>
</reference>
<comment type="caution">
    <text evidence="1">The sequence shown here is derived from an EMBL/GenBank/DDBJ whole genome shotgun (WGS) entry which is preliminary data.</text>
</comment>
<gene>
    <name evidence="1" type="ORF">SPELUC_LOCUS16355</name>
</gene>
<proteinExistence type="predicted"/>